<accession>A0A1Q9HQK8</accession>
<gene>
    <name evidence="11" type="ORF">BIY20_07000</name>
    <name evidence="10" type="ORF">BIY22_01345</name>
</gene>
<evidence type="ECO:0000313" key="13">
    <source>
        <dbReference type="Proteomes" id="UP000186313"/>
    </source>
</evidence>
<dbReference type="EMBL" id="MJMJ01000001">
    <property type="protein sequence ID" value="OLQ93164.1"/>
    <property type="molecule type" value="Genomic_DNA"/>
</dbReference>
<comment type="caution">
    <text evidence="10">The sequence shown here is derived from an EMBL/GenBank/DDBJ whole genome shotgun (WGS) entry which is preliminary data.</text>
</comment>
<comment type="subcellular location">
    <subcellularLocation>
        <location evidence="1">Cell inner membrane</location>
        <topology evidence="1">Multi-pass membrane protein</topology>
    </subcellularLocation>
</comment>
<dbReference type="Proteomes" id="UP000186313">
    <property type="component" value="Unassembled WGS sequence"/>
</dbReference>
<dbReference type="GO" id="GO:0022857">
    <property type="term" value="F:transmembrane transporter activity"/>
    <property type="evidence" value="ECO:0007669"/>
    <property type="project" value="InterPro"/>
</dbReference>
<evidence type="ECO:0000256" key="3">
    <source>
        <dbReference type="ARBA" id="ARBA00022448"/>
    </source>
</evidence>
<reference evidence="12 13" key="1">
    <citation type="submission" date="2016-09" db="EMBL/GenBank/DDBJ databases">
        <title>Genomic Taxonomy of the Vibrionaceae.</title>
        <authorList>
            <person name="Gonzalez-Castillo A."/>
            <person name="Gomez-Gil B."/>
            <person name="Enciso-Ibarra K."/>
        </authorList>
    </citation>
    <scope>NUCLEOTIDE SEQUENCE [LARGE SCALE GENOMIC DNA]</scope>
    <source>
        <strain evidence="11 12">CAIM 1902</strain>
        <strain evidence="10 13">CAIM 703</strain>
    </source>
</reference>
<dbReference type="InterPro" id="IPR001851">
    <property type="entry name" value="ABC_transp_permease"/>
</dbReference>
<evidence type="ECO:0000256" key="1">
    <source>
        <dbReference type="ARBA" id="ARBA00004429"/>
    </source>
</evidence>
<dbReference type="PANTHER" id="PTHR32196">
    <property type="entry name" value="ABC TRANSPORTER PERMEASE PROTEIN YPHD-RELATED-RELATED"/>
    <property type="match status" value="1"/>
</dbReference>
<feature type="transmembrane region" description="Helical" evidence="9">
    <location>
        <begin position="303"/>
        <end position="320"/>
    </location>
</feature>
<evidence type="ECO:0000313" key="12">
    <source>
        <dbReference type="Proteomes" id="UP000186039"/>
    </source>
</evidence>
<organism evidence="10 13">
    <name type="scientific">Vibrio panuliri</name>
    <dbReference type="NCBI Taxonomy" id="1381081"/>
    <lineage>
        <taxon>Bacteria</taxon>
        <taxon>Pseudomonadati</taxon>
        <taxon>Pseudomonadota</taxon>
        <taxon>Gammaproteobacteria</taxon>
        <taxon>Vibrionales</taxon>
        <taxon>Vibrionaceae</taxon>
        <taxon>Vibrio</taxon>
    </lineage>
</organism>
<feature type="transmembrane region" description="Helical" evidence="9">
    <location>
        <begin position="12"/>
        <end position="34"/>
    </location>
</feature>
<dbReference type="EMBL" id="MJMH01000099">
    <property type="protein sequence ID" value="OLQ95088.1"/>
    <property type="molecule type" value="Genomic_DNA"/>
</dbReference>
<evidence type="ECO:0000256" key="7">
    <source>
        <dbReference type="ARBA" id="ARBA00022989"/>
    </source>
</evidence>
<evidence type="ECO:0000256" key="2">
    <source>
        <dbReference type="ARBA" id="ARBA00007942"/>
    </source>
</evidence>
<feature type="transmembrane region" description="Helical" evidence="9">
    <location>
        <begin position="170"/>
        <end position="189"/>
    </location>
</feature>
<keyword evidence="4" id="KW-1003">Cell membrane</keyword>
<dbReference type="PANTHER" id="PTHR32196:SF21">
    <property type="entry name" value="ABC TRANSPORTER PERMEASE PROTEIN YPHD-RELATED"/>
    <property type="match status" value="1"/>
</dbReference>
<dbReference type="CDD" id="cd06579">
    <property type="entry name" value="TM_PBP1_transp_AraH_like"/>
    <property type="match status" value="1"/>
</dbReference>
<dbReference type="AlphaFoldDB" id="A0A1Q9HQK8"/>
<keyword evidence="7 9" id="KW-1133">Transmembrane helix</keyword>
<feature type="transmembrane region" description="Helical" evidence="9">
    <location>
        <begin position="274"/>
        <end position="297"/>
    </location>
</feature>
<dbReference type="OrthoDB" id="8843934at2"/>
<dbReference type="GO" id="GO:0005886">
    <property type="term" value="C:plasma membrane"/>
    <property type="evidence" value="ECO:0007669"/>
    <property type="project" value="UniProtKB-SubCell"/>
</dbReference>
<dbReference type="Pfam" id="PF02653">
    <property type="entry name" value="BPD_transp_2"/>
    <property type="match status" value="1"/>
</dbReference>
<keyword evidence="6 9" id="KW-0812">Transmembrane</keyword>
<dbReference type="PROSITE" id="PS51257">
    <property type="entry name" value="PROKAR_LIPOPROTEIN"/>
    <property type="match status" value="1"/>
</dbReference>
<keyword evidence="12" id="KW-1185">Reference proteome</keyword>
<evidence type="ECO:0000256" key="8">
    <source>
        <dbReference type="ARBA" id="ARBA00023136"/>
    </source>
</evidence>
<feature type="transmembrane region" description="Helical" evidence="9">
    <location>
        <begin position="128"/>
        <end position="150"/>
    </location>
</feature>
<protein>
    <recommendedName>
        <fullName evidence="14">Sugar ABC transporter permease</fullName>
    </recommendedName>
</protein>
<evidence type="ECO:0008006" key="14">
    <source>
        <dbReference type="Google" id="ProtNLM"/>
    </source>
</evidence>
<keyword evidence="5" id="KW-0997">Cell inner membrane</keyword>
<evidence type="ECO:0000256" key="9">
    <source>
        <dbReference type="SAM" id="Phobius"/>
    </source>
</evidence>
<keyword evidence="8 9" id="KW-0472">Membrane</keyword>
<evidence type="ECO:0000313" key="10">
    <source>
        <dbReference type="EMBL" id="OLQ93164.1"/>
    </source>
</evidence>
<dbReference type="STRING" id="1381081.BIY22_01345"/>
<feature type="transmembrane region" description="Helical" evidence="9">
    <location>
        <begin position="40"/>
        <end position="58"/>
    </location>
</feature>
<proteinExistence type="inferred from homology"/>
<evidence type="ECO:0000313" key="11">
    <source>
        <dbReference type="EMBL" id="OLQ95088.1"/>
    </source>
</evidence>
<evidence type="ECO:0000256" key="5">
    <source>
        <dbReference type="ARBA" id="ARBA00022519"/>
    </source>
</evidence>
<dbReference type="Proteomes" id="UP000186039">
    <property type="component" value="Unassembled WGS sequence"/>
</dbReference>
<sequence length="343" mass="36377">MKQFIRSHEFIILVIILGYAALVACINPTAFLTLSTLFDILKSASIYGILALGVLLVILTGGVDLSFPAVGAFSSYLAILLFKTMGWSSLSGIFIVAISIGVVLGLINGFLVHKLRAPAMIITLGTSSILYGALLFGFGSTVLFSLPLALRKFSNASIVTVSDPITGSTALHPVVFIWLGLALLCYLFLTFTMRGRFLYALGGNASVCERSGINMLSIQLLNFAIVGALAAIAAVCFSGMYRMASPITFLAEELDVIAAVVLGGTAIMGGKGTVLGTILGVLLITLMKNSLILIGIPSEWQKFMIGTLLLIGVTSPILSAKYKFYKSQKQTVLPQAITMEKAS</sequence>
<name>A0A1Q9HQK8_9VIBR</name>
<comment type="similarity">
    <text evidence="2">Belongs to the binding-protein-dependent transport system permease family. AraH/RbsC subfamily.</text>
</comment>
<dbReference type="RefSeq" id="WP_075705804.1">
    <property type="nucleotide sequence ID" value="NZ_AP019655.1"/>
</dbReference>
<feature type="transmembrane region" description="Helical" evidence="9">
    <location>
        <begin position="220"/>
        <end position="241"/>
    </location>
</feature>
<keyword evidence="3" id="KW-0813">Transport</keyword>
<evidence type="ECO:0000256" key="6">
    <source>
        <dbReference type="ARBA" id="ARBA00022692"/>
    </source>
</evidence>
<evidence type="ECO:0000256" key="4">
    <source>
        <dbReference type="ARBA" id="ARBA00022475"/>
    </source>
</evidence>
<feature type="transmembrane region" description="Helical" evidence="9">
    <location>
        <begin position="88"/>
        <end position="107"/>
    </location>
</feature>